<sequence>MILSLYIARRFFTMFLMVFAGFFAVLYLIDMVEEIRRFADQGLSLAATAELALLNTPQSAYRILPMTVILAAIALFLALARSSELVVIRAAGRSALSMLMAPLAAALVIGAIAITILNPIVAGTAKRYEELSSRYKLGDGNVLSVSREGLWLRQGGPDGQTVIRAARANSDGTTLYGVSFTTFAPESGPVSRVDAAEATLGEGAWILRDAKRWPFVLGANPERDATRFDVFRLASDLTADQIRESFGAPSTIPIWELPAFIDSLERAGFSARKHNVWLQMELALPLLLVAMVLVGAGFTMRHARSGRTGMMVLLAIVSGFAIFLLRNFAQVLGENGQIPVALAAWSPPLAAALLSLSLVLHLEDG</sequence>
<evidence type="ECO:0000256" key="4">
    <source>
        <dbReference type="ARBA" id="ARBA00022989"/>
    </source>
</evidence>
<feature type="transmembrane region" description="Helical" evidence="6">
    <location>
        <begin position="338"/>
        <end position="360"/>
    </location>
</feature>
<evidence type="ECO:0000256" key="3">
    <source>
        <dbReference type="ARBA" id="ARBA00022692"/>
    </source>
</evidence>
<dbReference type="PANTHER" id="PTHR33529:SF2">
    <property type="entry name" value="LIPOPOLYSACCHARIDE EXPORT SYSTEM PERMEASE PROTEIN LPTG"/>
    <property type="match status" value="1"/>
</dbReference>
<evidence type="ECO:0000313" key="8">
    <source>
        <dbReference type="Proteomes" id="UP001209535"/>
    </source>
</evidence>
<keyword evidence="5 6" id="KW-0472">Membrane</keyword>
<dbReference type="PANTHER" id="PTHR33529">
    <property type="entry name" value="SLR0882 PROTEIN-RELATED"/>
    <property type="match status" value="1"/>
</dbReference>
<feature type="transmembrane region" description="Helical" evidence="6">
    <location>
        <begin position="12"/>
        <end position="29"/>
    </location>
</feature>
<feature type="transmembrane region" description="Helical" evidence="6">
    <location>
        <begin position="312"/>
        <end position="332"/>
    </location>
</feature>
<comment type="subcellular location">
    <subcellularLocation>
        <location evidence="1">Cell membrane</location>
        <topology evidence="1">Multi-pass membrane protein</topology>
    </subcellularLocation>
</comment>
<keyword evidence="2" id="KW-1003">Cell membrane</keyword>
<comment type="caution">
    <text evidence="7">The sequence shown here is derived from an EMBL/GenBank/DDBJ whole genome shotgun (WGS) entry which is preliminary data.</text>
</comment>
<dbReference type="RefSeq" id="WP_263332101.1">
    <property type="nucleotide sequence ID" value="NZ_JAOVQO010000001.1"/>
</dbReference>
<evidence type="ECO:0000256" key="5">
    <source>
        <dbReference type="ARBA" id="ARBA00023136"/>
    </source>
</evidence>
<accession>A0ABT2WXU1</accession>
<dbReference type="InterPro" id="IPR005495">
    <property type="entry name" value="LptG/LptF_permease"/>
</dbReference>
<evidence type="ECO:0000256" key="1">
    <source>
        <dbReference type="ARBA" id="ARBA00004651"/>
    </source>
</evidence>
<evidence type="ECO:0000256" key="6">
    <source>
        <dbReference type="SAM" id="Phobius"/>
    </source>
</evidence>
<keyword evidence="4 6" id="KW-1133">Transmembrane helix</keyword>
<protein>
    <submittedName>
        <fullName evidence="7">LPS export ABC transporter permease LptG</fullName>
    </submittedName>
</protein>
<keyword evidence="8" id="KW-1185">Reference proteome</keyword>
<feature type="transmembrane region" description="Helical" evidence="6">
    <location>
        <begin position="60"/>
        <end position="79"/>
    </location>
</feature>
<dbReference type="Pfam" id="PF03739">
    <property type="entry name" value="LptF_LptG"/>
    <property type="match status" value="1"/>
</dbReference>
<keyword evidence="3 6" id="KW-0812">Transmembrane</keyword>
<dbReference type="EMBL" id="JAOVQO010000001">
    <property type="protein sequence ID" value="MCU9846477.1"/>
    <property type="molecule type" value="Genomic_DNA"/>
</dbReference>
<dbReference type="InterPro" id="IPR030923">
    <property type="entry name" value="LptG"/>
</dbReference>
<organism evidence="7 8">
    <name type="scientific">Albidovulum salinarum</name>
    <dbReference type="NCBI Taxonomy" id="2984153"/>
    <lineage>
        <taxon>Bacteria</taxon>
        <taxon>Pseudomonadati</taxon>
        <taxon>Pseudomonadota</taxon>
        <taxon>Alphaproteobacteria</taxon>
        <taxon>Rhodobacterales</taxon>
        <taxon>Paracoccaceae</taxon>
        <taxon>Albidovulum</taxon>
    </lineage>
</organism>
<dbReference type="Proteomes" id="UP001209535">
    <property type="component" value="Unassembled WGS sequence"/>
</dbReference>
<evidence type="ECO:0000256" key="2">
    <source>
        <dbReference type="ARBA" id="ARBA00022475"/>
    </source>
</evidence>
<reference evidence="7 8" key="1">
    <citation type="submission" date="2022-10" db="EMBL/GenBank/DDBJ databases">
        <title>Defluviimonas sp. nov., isolated from ocean surface sediments.</title>
        <authorList>
            <person name="He W."/>
            <person name="Wang L."/>
            <person name="Zhang D.-F."/>
        </authorList>
    </citation>
    <scope>NUCLEOTIDE SEQUENCE [LARGE SCALE GENOMIC DNA]</scope>
    <source>
        <strain evidence="7 8">WL0024</strain>
    </source>
</reference>
<dbReference type="NCBIfam" id="TIGR04408">
    <property type="entry name" value="LptG_lptG"/>
    <property type="match status" value="1"/>
</dbReference>
<gene>
    <name evidence="7" type="primary">lptG</name>
    <name evidence="7" type="ORF">OEZ60_00470</name>
</gene>
<feature type="transmembrane region" description="Helical" evidence="6">
    <location>
        <begin position="282"/>
        <end position="300"/>
    </location>
</feature>
<name>A0ABT2WXU1_9RHOB</name>
<evidence type="ECO:0000313" key="7">
    <source>
        <dbReference type="EMBL" id="MCU9846477.1"/>
    </source>
</evidence>
<proteinExistence type="predicted"/>
<feature type="transmembrane region" description="Helical" evidence="6">
    <location>
        <begin position="99"/>
        <end position="121"/>
    </location>
</feature>